<gene>
    <name evidence="2" type="ORF">ALMOND_2B018973</name>
</gene>
<reference evidence="3" key="1">
    <citation type="journal article" date="2020" name="Plant J.">
        <title>Transposons played a major role in the diversification between the closely related almond and peach genomes: results from the almond genome sequence.</title>
        <authorList>
            <person name="Alioto T."/>
            <person name="Alexiou K.G."/>
            <person name="Bardil A."/>
            <person name="Barteri F."/>
            <person name="Castanera R."/>
            <person name="Cruz F."/>
            <person name="Dhingra A."/>
            <person name="Duval H."/>
            <person name="Fernandez I Marti A."/>
            <person name="Frias L."/>
            <person name="Galan B."/>
            <person name="Garcia J.L."/>
            <person name="Howad W."/>
            <person name="Gomez-Garrido J."/>
            <person name="Gut M."/>
            <person name="Julca I."/>
            <person name="Morata J."/>
            <person name="Puigdomenech P."/>
            <person name="Ribeca P."/>
            <person name="Rubio Cabetas M.J."/>
            <person name="Vlasova A."/>
            <person name="Wirthensohn M."/>
            <person name="Garcia-Mas J."/>
            <person name="Gabaldon T."/>
            <person name="Casacuberta J.M."/>
            <person name="Arus P."/>
        </authorList>
    </citation>
    <scope>NUCLEOTIDE SEQUENCE [LARGE SCALE GENOMIC DNA]</scope>
    <source>
        <strain evidence="3">cv. Texas</strain>
    </source>
</reference>
<name>A0A5E4FVD8_PRUDU</name>
<organism evidence="2 3">
    <name type="scientific">Prunus dulcis</name>
    <name type="common">Almond</name>
    <name type="synonym">Amygdalus dulcis</name>
    <dbReference type="NCBI Taxonomy" id="3755"/>
    <lineage>
        <taxon>Eukaryota</taxon>
        <taxon>Viridiplantae</taxon>
        <taxon>Streptophyta</taxon>
        <taxon>Embryophyta</taxon>
        <taxon>Tracheophyta</taxon>
        <taxon>Spermatophyta</taxon>
        <taxon>Magnoliopsida</taxon>
        <taxon>eudicotyledons</taxon>
        <taxon>Gunneridae</taxon>
        <taxon>Pentapetalae</taxon>
        <taxon>rosids</taxon>
        <taxon>fabids</taxon>
        <taxon>Rosales</taxon>
        <taxon>Rosaceae</taxon>
        <taxon>Amygdaloideae</taxon>
        <taxon>Amygdaleae</taxon>
        <taxon>Prunus</taxon>
    </lineage>
</organism>
<sequence>MNSRRACFWSNFSASIMVWVGPSLVSWVESVVSRPWAFSDLDTLASRPKTLTQWALATSFLNVGSRGKKFRYLFGVQNAPNIILLVLKTKGRSRLIRVEGV</sequence>
<dbReference type="AlphaFoldDB" id="A0A5E4FVD8"/>
<feature type="transmembrane region" description="Helical" evidence="1">
    <location>
        <begin position="7"/>
        <end position="28"/>
    </location>
</feature>
<proteinExistence type="predicted"/>
<feature type="transmembrane region" description="Helical" evidence="1">
    <location>
        <begin position="70"/>
        <end position="87"/>
    </location>
</feature>
<dbReference type="EMBL" id="CABIKO010000218">
    <property type="protein sequence ID" value="VVA31505.1"/>
    <property type="molecule type" value="Genomic_DNA"/>
</dbReference>
<protein>
    <submittedName>
        <fullName evidence="2">Uncharacterized protein</fullName>
    </submittedName>
</protein>
<dbReference type="Gramene" id="VVA31505">
    <property type="protein sequence ID" value="VVA31505"/>
    <property type="gene ID" value="Prudul26B018973"/>
</dbReference>
<dbReference type="Proteomes" id="UP000327085">
    <property type="component" value="Chromosome 8"/>
</dbReference>
<keyword evidence="1" id="KW-1133">Transmembrane helix</keyword>
<keyword evidence="1" id="KW-0812">Transmembrane</keyword>
<evidence type="ECO:0000256" key="1">
    <source>
        <dbReference type="SAM" id="Phobius"/>
    </source>
</evidence>
<dbReference type="InParanoid" id="A0A5E4FVD8"/>
<accession>A0A5E4FVD8</accession>
<evidence type="ECO:0000313" key="2">
    <source>
        <dbReference type="EMBL" id="VVA31505.1"/>
    </source>
</evidence>
<evidence type="ECO:0000313" key="3">
    <source>
        <dbReference type="Proteomes" id="UP000327085"/>
    </source>
</evidence>
<keyword evidence="1" id="KW-0472">Membrane</keyword>